<name>A0A7C5Z371_UNCC3</name>
<evidence type="ECO:0000259" key="2">
    <source>
        <dbReference type="Pfam" id="PF13690"/>
    </source>
</evidence>
<dbReference type="EMBL" id="DRVY01000030">
    <property type="protein sequence ID" value="HHR92079.1"/>
    <property type="molecule type" value="Genomic_DNA"/>
</dbReference>
<proteinExistence type="predicted"/>
<dbReference type="Pfam" id="PF13690">
    <property type="entry name" value="CheX"/>
    <property type="match status" value="1"/>
</dbReference>
<dbReference type="SUPFAM" id="SSF103039">
    <property type="entry name" value="CheC-like"/>
    <property type="match status" value="1"/>
</dbReference>
<dbReference type="GO" id="GO:0006935">
    <property type="term" value="P:chemotaxis"/>
    <property type="evidence" value="ECO:0007669"/>
    <property type="project" value="UniProtKB-KW"/>
</dbReference>
<dbReference type="Gene3D" id="3.40.1550.10">
    <property type="entry name" value="CheC-like"/>
    <property type="match status" value="1"/>
</dbReference>
<dbReference type="AlphaFoldDB" id="A0A7C5Z371"/>
<feature type="domain" description="Chemotaxis phosphatase CheX-like" evidence="2">
    <location>
        <begin position="48"/>
        <end position="125"/>
    </location>
</feature>
<evidence type="ECO:0000313" key="3">
    <source>
        <dbReference type="EMBL" id="HHR92079.1"/>
    </source>
</evidence>
<accession>A0A7C5Z371</accession>
<evidence type="ECO:0000256" key="1">
    <source>
        <dbReference type="ARBA" id="ARBA00022500"/>
    </source>
</evidence>
<protein>
    <submittedName>
        <fullName evidence="3">Chemotaxis protein CheX</fullName>
    </submittedName>
</protein>
<keyword evidence="1" id="KW-0145">Chemotaxis</keyword>
<dbReference type="InterPro" id="IPR028976">
    <property type="entry name" value="CheC-like_sf"/>
</dbReference>
<gene>
    <name evidence="3" type="ORF">ENL96_01010</name>
</gene>
<comment type="caution">
    <text evidence="3">The sequence shown here is derived from an EMBL/GenBank/DDBJ whole genome shotgun (WGS) entry which is preliminary data.</text>
</comment>
<sequence>MLEQSSLDSIKNNLANIIQDTTLMIVNIPENDKDSQVVSSSLNHWAEVEYKGPHSGSVYICADQEFLKAVSINMLGLDNSENITLEQQTDAFKELANVITGQLITLVYGKDFVYTLSPPLYFKEPPPLTNNSLFYCFSYDCEGLILRVIFVSC</sequence>
<dbReference type="InterPro" id="IPR028051">
    <property type="entry name" value="CheX-like_dom"/>
</dbReference>
<reference evidence="3" key="1">
    <citation type="journal article" date="2020" name="mSystems">
        <title>Genome- and Community-Level Interaction Insights into Carbon Utilization and Element Cycling Functions of Hydrothermarchaeota in Hydrothermal Sediment.</title>
        <authorList>
            <person name="Zhou Z."/>
            <person name="Liu Y."/>
            <person name="Xu W."/>
            <person name="Pan J."/>
            <person name="Luo Z.H."/>
            <person name="Li M."/>
        </authorList>
    </citation>
    <scope>NUCLEOTIDE SEQUENCE [LARGE SCALE GENOMIC DNA]</scope>
    <source>
        <strain evidence="3">SpSt-1042</strain>
    </source>
</reference>
<organism evidence="3">
    <name type="scientific">candidate division CPR3 bacterium</name>
    <dbReference type="NCBI Taxonomy" id="2268181"/>
    <lineage>
        <taxon>Bacteria</taxon>
        <taxon>Bacteria division CPR3</taxon>
    </lineage>
</organism>